<dbReference type="SUPFAM" id="SSF53613">
    <property type="entry name" value="Ribokinase-like"/>
    <property type="match status" value="1"/>
</dbReference>
<dbReference type="OrthoDB" id="9813569at2"/>
<dbReference type="GO" id="GO:0005524">
    <property type="term" value="F:ATP binding"/>
    <property type="evidence" value="ECO:0007669"/>
    <property type="project" value="UniProtKB-KW"/>
</dbReference>
<dbReference type="PANTHER" id="PTHR43085:SF1">
    <property type="entry name" value="PSEUDOURIDINE KINASE-RELATED"/>
    <property type="match status" value="1"/>
</dbReference>
<dbReference type="Pfam" id="PF00294">
    <property type="entry name" value="PfkB"/>
    <property type="match status" value="1"/>
</dbReference>
<dbReference type="InterPro" id="IPR002139">
    <property type="entry name" value="Ribo/fructo_kinase"/>
</dbReference>
<evidence type="ECO:0000313" key="9">
    <source>
        <dbReference type="Proteomes" id="UP000306477"/>
    </source>
</evidence>
<dbReference type="CDD" id="cd01166">
    <property type="entry name" value="KdgK"/>
    <property type="match status" value="1"/>
</dbReference>
<dbReference type="PROSITE" id="PS00584">
    <property type="entry name" value="PFKB_KINASES_2"/>
    <property type="match status" value="1"/>
</dbReference>
<dbReference type="InterPro" id="IPR002173">
    <property type="entry name" value="Carboh/pur_kinase_PfkB_CS"/>
</dbReference>
<evidence type="ECO:0000256" key="4">
    <source>
        <dbReference type="ARBA" id="ARBA00022777"/>
    </source>
</evidence>
<gene>
    <name evidence="8" type="ORF">E1I69_14165</name>
</gene>
<evidence type="ECO:0000256" key="6">
    <source>
        <dbReference type="RuleBase" id="RU003704"/>
    </source>
</evidence>
<evidence type="ECO:0000256" key="2">
    <source>
        <dbReference type="ARBA" id="ARBA00022679"/>
    </source>
</evidence>
<dbReference type="GO" id="GO:0008865">
    <property type="term" value="F:fructokinase activity"/>
    <property type="evidence" value="ECO:0007669"/>
    <property type="project" value="UniProtKB-ARBA"/>
</dbReference>
<name>A0A4S3PQI9_9BACI</name>
<proteinExistence type="inferred from homology"/>
<protein>
    <submittedName>
        <fullName evidence="8">Sugar kinase</fullName>
    </submittedName>
</protein>
<dbReference type="InterPro" id="IPR011611">
    <property type="entry name" value="PfkB_dom"/>
</dbReference>
<dbReference type="Proteomes" id="UP000306477">
    <property type="component" value="Unassembled WGS sequence"/>
</dbReference>
<comment type="caution">
    <text evidence="8">The sequence shown here is derived from an EMBL/GenBank/DDBJ whole genome shotgun (WGS) entry which is preliminary data.</text>
</comment>
<dbReference type="EMBL" id="SLUB01000026">
    <property type="protein sequence ID" value="THE11594.1"/>
    <property type="molecule type" value="Genomic_DNA"/>
</dbReference>
<accession>A0A4S3PQI9</accession>
<keyword evidence="2 6" id="KW-0808">Transferase</keyword>
<dbReference type="GO" id="GO:0006000">
    <property type="term" value="P:fructose metabolic process"/>
    <property type="evidence" value="ECO:0007669"/>
    <property type="project" value="UniProtKB-ARBA"/>
</dbReference>
<dbReference type="PRINTS" id="PR00990">
    <property type="entry name" value="RIBOKINASE"/>
</dbReference>
<evidence type="ECO:0000259" key="7">
    <source>
        <dbReference type="Pfam" id="PF00294"/>
    </source>
</evidence>
<keyword evidence="4 6" id="KW-0418">Kinase</keyword>
<reference evidence="8 9" key="1">
    <citation type="journal article" date="2019" name="Indoor Air">
        <title>Impacts of indoor surface finishes on bacterial viability.</title>
        <authorList>
            <person name="Hu J."/>
            <person name="Maamar S.B."/>
            <person name="Glawe A.J."/>
            <person name="Gottel N."/>
            <person name="Gilbert J.A."/>
            <person name="Hartmann E.M."/>
        </authorList>
    </citation>
    <scope>NUCLEOTIDE SEQUENCE [LARGE SCALE GENOMIC DNA]</scope>
    <source>
        <strain evidence="8 9">AF060A6</strain>
    </source>
</reference>
<evidence type="ECO:0000256" key="1">
    <source>
        <dbReference type="ARBA" id="ARBA00010688"/>
    </source>
</evidence>
<keyword evidence="5" id="KW-0067">ATP-binding</keyword>
<sequence>MDVITFGETMVLFTPITPGPLRFTSSFQKTIGGAESNVAIALSRLGHRVGWTGRLGKDEFGIYIRNFIRGEGVDTSGVIFDENNPTAVFFKEMRPMQEPNILYYRNGSAASRMVPEDLNEEQIKTASFLHLTGITPALSPSCRETVMHAISLAKKNGVKVVFDPNIRLKLWNKEQASGVLNVIAAQSDIVLPGLEEGTILTGKKQPADIAACFLEKGVEAVVVKLGDKGAYYATKAAQGFVPGYTVTRIIDPIGAGDGFAAGFLSGLLRGWSLEEAVRLGNRVGAFALTTAGDVEGYPYWSQICQDRRDTEVLR</sequence>
<keyword evidence="3" id="KW-0547">Nucleotide-binding</keyword>
<evidence type="ECO:0000256" key="5">
    <source>
        <dbReference type="ARBA" id="ARBA00022840"/>
    </source>
</evidence>
<organism evidence="8 9">
    <name type="scientific">Bacillus timonensis</name>
    <dbReference type="NCBI Taxonomy" id="1033734"/>
    <lineage>
        <taxon>Bacteria</taxon>
        <taxon>Bacillati</taxon>
        <taxon>Bacillota</taxon>
        <taxon>Bacilli</taxon>
        <taxon>Bacillales</taxon>
        <taxon>Bacillaceae</taxon>
        <taxon>Bacillus</taxon>
    </lineage>
</organism>
<dbReference type="InterPro" id="IPR029056">
    <property type="entry name" value="Ribokinase-like"/>
</dbReference>
<keyword evidence="9" id="KW-1185">Reference proteome</keyword>
<dbReference type="AlphaFoldDB" id="A0A4S3PQI9"/>
<dbReference type="InterPro" id="IPR050306">
    <property type="entry name" value="PfkB_Carbo_kinase"/>
</dbReference>
<dbReference type="PANTHER" id="PTHR43085">
    <property type="entry name" value="HEXOKINASE FAMILY MEMBER"/>
    <property type="match status" value="1"/>
</dbReference>
<comment type="similarity">
    <text evidence="1 6">Belongs to the carbohydrate kinase PfkB family.</text>
</comment>
<dbReference type="RefSeq" id="WP_136380237.1">
    <property type="nucleotide sequence ID" value="NZ_SLUB01000026.1"/>
</dbReference>
<evidence type="ECO:0000313" key="8">
    <source>
        <dbReference type="EMBL" id="THE11594.1"/>
    </source>
</evidence>
<evidence type="ECO:0000256" key="3">
    <source>
        <dbReference type="ARBA" id="ARBA00022741"/>
    </source>
</evidence>
<feature type="domain" description="Carbohydrate kinase PfkB" evidence="7">
    <location>
        <begin position="3"/>
        <end position="295"/>
    </location>
</feature>
<dbReference type="Gene3D" id="3.40.1190.20">
    <property type="match status" value="1"/>
</dbReference>